<feature type="transmembrane region" description="Helical" evidence="7">
    <location>
        <begin position="356"/>
        <end position="379"/>
    </location>
</feature>
<dbReference type="Pfam" id="PF07690">
    <property type="entry name" value="MFS_1"/>
    <property type="match status" value="1"/>
</dbReference>
<keyword evidence="10" id="KW-1185">Reference proteome</keyword>
<feature type="transmembrane region" description="Helical" evidence="7">
    <location>
        <begin position="17"/>
        <end position="40"/>
    </location>
</feature>
<organism evidence="9 10">
    <name type="scientific">Canibacter oris</name>
    <dbReference type="NCBI Taxonomy" id="1365628"/>
    <lineage>
        <taxon>Bacteria</taxon>
        <taxon>Bacillati</taxon>
        <taxon>Actinomycetota</taxon>
        <taxon>Actinomycetes</taxon>
        <taxon>Micrococcales</taxon>
        <taxon>Microbacteriaceae</taxon>
        <taxon>Canibacter</taxon>
    </lineage>
</organism>
<dbReference type="AlphaFoldDB" id="A0A840DR58"/>
<dbReference type="PROSITE" id="PS50850">
    <property type="entry name" value="MFS"/>
    <property type="match status" value="1"/>
</dbReference>
<feature type="transmembrane region" description="Helical" evidence="7">
    <location>
        <begin position="385"/>
        <end position="403"/>
    </location>
</feature>
<evidence type="ECO:0000256" key="7">
    <source>
        <dbReference type="SAM" id="Phobius"/>
    </source>
</evidence>
<dbReference type="InterPro" id="IPR036259">
    <property type="entry name" value="MFS_trans_sf"/>
</dbReference>
<feature type="transmembrane region" description="Helical" evidence="7">
    <location>
        <begin position="266"/>
        <end position="288"/>
    </location>
</feature>
<feature type="transmembrane region" description="Helical" evidence="7">
    <location>
        <begin position="321"/>
        <end position="344"/>
    </location>
</feature>
<keyword evidence="5 7" id="KW-1133">Transmembrane helix</keyword>
<name>A0A840DR58_9MICO</name>
<dbReference type="GO" id="GO:0022857">
    <property type="term" value="F:transmembrane transporter activity"/>
    <property type="evidence" value="ECO:0007669"/>
    <property type="project" value="InterPro"/>
</dbReference>
<dbReference type="GO" id="GO:0005886">
    <property type="term" value="C:plasma membrane"/>
    <property type="evidence" value="ECO:0007669"/>
    <property type="project" value="UniProtKB-SubCell"/>
</dbReference>
<dbReference type="InterPro" id="IPR020846">
    <property type="entry name" value="MFS_dom"/>
</dbReference>
<feature type="transmembrane region" description="Helical" evidence="7">
    <location>
        <begin position="157"/>
        <end position="190"/>
    </location>
</feature>
<accession>A0A840DR58</accession>
<reference evidence="9" key="1">
    <citation type="submission" date="2020-08" db="EMBL/GenBank/DDBJ databases">
        <title>Sequencing the genomes of 1000 actinobacteria strains.</title>
        <authorList>
            <person name="Klenk H.-P."/>
        </authorList>
    </citation>
    <scope>NUCLEOTIDE SEQUENCE [LARGE SCALE GENOMIC DNA]</scope>
    <source>
        <strain evidence="9">DSM 27064</strain>
    </source>
</reference>
<dbReference type="InterPro" id="IPR050171">
    <property type="entry name" value="MFS_Transporters"/>
</dbReference>
<keyword evidence="4 7" id="KW-0812">Transmembrane</keyword>
<evidence type="ECO:0000256" key="3">
    <source>
        <dbReference type="ARBA" id="ARBA00022475"/>
    </source>
</evidence>
<feature type="domain" description="Major facilitator superfamily (MFS) profile" evidence="8">
    <location>
        <begin position="13"/>
        <end position="409"/>
    </location>
</feature>
<keyword evidence="6 7" id="KW-0472">Membrane</keyword>
<feature type="transmembrane region" description="Helical" evidence="7">
    <location>
        <begin position="47"/>
        <end position="67"/>
    </location>
</feature>
<gene>
    <name evidence="9" type="ORF">F5897_000968</name>
</gene>
<dbReference type="InterPro" id="IPR011701">
    <property type="entry name" value="MFS"/>
</dbReference>
<comment type="subcellular location">
    <subcellularLocation>
        <location evidence="1">Cell membrane</location>
        <topology evidence="1">Multi-pass membrane protein</topology>
    </subcellularLocation>
</comment>
<evidence type="ECO:0000256" key="2">
    <source>
        <dbReference type="ARBA" id="ARBA00022448"/>
    </source>
</evidence>
<feature type="transmembrane region" description="Helical" evidence="7">
    <location>
        <begin position="107"/>
        <end position="127"/>
    </location>
</feature>
<evidence type="ECO:0000313" key="10">
    <source>
        <dbReference type="Proteomes" id="UP000571183"/>
    </source>
</evidence>
<feature type="transmembrane region" description="Helical" evidence="7">
    <location>
        <begin position="231"/>
        <end position="260"/>
    </location>
</feature>
<sequence>MTSPTDNGVLRQLFWPVYAPTVLFGMAAAAVFSVQVLALLQFGAPAATATALIALVGILAVSFSMPAGVLIDRVGEPRAIAYSTVIVALFLTLSGVALMLNSSTVSFGIFVAAMLLRVPAMAVWNLARQVLVATAIPAALRGRAMTGLGGSQRAGALLGPLCAAGLLLILPLWSVYFFAAACVAVAYLCATRAPVSDKNRFAGEPVGQSAANSAARSADTESANDKVRWSAVLIIGCSIMILSAMRVLLPVLLTLLGVALQLAPSQIALLLAIGAAVELLFMVPGGWFKDHVGRIATLFLCLVSFGGGYIILAFSNTFTGMLLGVLVISVGNGFGAGINMTIGADLSPARGKAKFLGLWAMFSGAAAVFGPGTVAALLALQSLQFVMFAVPAAAFIAAIWSVVTKKITRLK</sequence>
<evidence type="ECO:0000256" key="6">
    <source>
        <dbReference type="ARBA" id="ARBA00023136"/>
    </source>
</evidence>
<proteinExistence type="predicted"/>
<evidence type="ECO:0000256" key="5">
    <source>
        <dbReference type="ARBA" id="ARBA00022989"/>
    </source>
</evidence>
<dbReference type="PANTHER" id="PTHR23517:SF3">
    <property type="entry name" value="INTEGRAL MEMBRANE TRANSPORT PROTEIN"/>
    <property type="match status" value="1"/>
</dbReference>
<keyword evidence="2" id="KW-0813">Transport</keyword>
<feature type="transmembrane region" description="Helical" evidence="7">
    <location>
        <begin position="79"/>
        <end position="100"/>
    </location>
</feature>
<keyword evidence="3" id="KW-1003">Cell membrane</keyword>
<dbReference type="Gene3D" id="1.20.1250.20">
    <property type="entry name" value="MFS general substrate transporter like domains"/>
    <property type="match status" value="2"/>
</dbReference>
<protein>
    <submittedName>
        <fullName evidence="9">MFS family permease</fullName>
    </submittedName>
</protein>
<feature type="transmembrane region" description="Helical" evidence="7">
    <location>
        <begin position="295"/>
        <end position="315"/>
    </location>
</feature>
<dbReference type="Proteomes" id="UP000571183">
    <property type="component" value="Unassembled WGS sequence"/>
</dbReference>
<comment type="caution">
    <text evidence="9">The sequence shown here is derived from an EMBL/GenBank/DDBJ whole genome shotgun (WGS) entry which is preliminary data.</text>
</comment>
<dbReference type="RefSeq" id="WP_183304675.1">
    <property type="nucleotide sequence ID" value="NZ_JACIFD010000008.1"/>
</dbReference>
<evidence type="ECO:0000256" key="4">
    <source>
        <dbReference type="ARBA" id="ARBA00022692"/>
    </source>
</evidence>
<evidence type="ECO:0000256" key="1">
    <source>
        <dbReference type="ARBA" id="ARBA00004651"/>
    </source>
</evidence>
<dbReference type="EMBL" id="JACIFD010000008">
    <property type="protein sequence ID" value="MBB4071656.1"/>
    <property type="molecule type" value="Genomic_DNA"/>
</dbReference>
<evidence type="ECO:0000313" key="9">
    <source>
        <dbReference type="EMBL" id="MBB4071656.1"/>
    </source>
</evidence>
<dbReference type="PANTHER" id="PTHR23517">
    <property type="entry name" value="RESISTANCE PROTEIN MDTM, PUTATIVE-RELATED-RELATED"/>
    <property type="match status" value="1"/>
</dbReference>
<dbReference type="SUPFAM" id="SSF103473">
    <property type="entry name" value="MFS general substrate transporter"/>
    <property type="match status" value="2"/>
</dbReference>
<evidence type="ECO:0000259" key="8">
    <source>
        <dbReference type="PROSITE" id="PS50850"/>
    </source>
</evidence>